<evidence type="ECO:0000259" key="2">
    <source>
        <dbReference type="Pfam" id="PF24883"/>
    </source>
</evidence>
<dbReference type="Pfam" id="PF24883">
    <property type="entry name" value="NPHP3_N"/>
    <property type="match status" value="1"/>
</dbReference>
<feature type="domain" description="Nephrocystin 3-like N-terminal" evidence="2">
    <location>
        <begin position="77"/>
        <end position="240"/>
    </location>
</feature>
<reference evidence="3 4" key="1">
    <citation type="submission" date="2023-08" db="EMBL/GenBank/DDBJ databases">
        <title>Black Yeasts Isolated from many extreme environments.</title>
        <authorList>
            <person name="Coleine C."/>
            <person name="Stajich J.E."/>
            <person name="Selbmann L."/>
        </authorList>
    </citation>
    <scope>NUCLEOTIDE SEQUENCE [LARGE SCALE GENOMIC DNA]</scope>
    <source>
        <strain evidence="3 4">CCFEE 5910</strain>
    </source>
</reference>
<dbReference type="AlphaFoldDB" id="A0AAN7SLG1"/>
<dbReference type="Gene3D" id="3.40.50.300">
    <property type="entry name" value="P-loop containing nucleotide triphosphate hydrolases"/>
    <property type="match status" value="1"/>
</dbReference>
<proteinExistence type="predicted"/>
<dbReference type="PANTHER" id="PTHR10039">
    <property type="entry name" value="AMELOGENIN"/>
    <property type="match status" value="1"/>
</dbReference>
<dbReference type="PANTHER" id="PTHR10039:SF5">
    <property type="entry name" value="NACHT DOMAIN-CONTAINING PROTEIN"/>
    <property type="match status" value="1"/>
</dbReference>
<evidence type="ECO:0000256" key="1">
    <source>
        <dbReference type="ARBA" id="ARBA00022737"/>
    </source>
</evidence>
<dbReference type="InterPro" id="IPR027417">
    <property type="entry name" value="P-loop_NTPase"/>
</dbReference>
<gene>
    <name evidence="3" type="ORF">LTR05_008186</name>
</gene>
<dbReference type="Proteomes" id="UP001309876">
    <property type="component" value="Unassembled WGS sequence"/>
</dbReference>
<dbReference type="InterPro" id="IPR056884">
    <property type="entry name" value="NPHP3-like_N"/>
</dbReference>
<evidence type="ECO:0000313" key="3">
    <source>
        <dbReference type="EMBL" id="KAK5080870.1"/>
    </source>
</evidence>
<accession>A0AAN7SLG1</accession>
<evidence type="ECO:0000313" key="4">
    <source>
        <dbReference type="Proteomes" id="UP001309876"/>
    </source>
</evidence>
<name>A0AAN7SLG1_9EURO</name>
<protein>
    <recommendedName>
        <fullName evidence="2">Nephrocystin 3-like N-terminal domain-containing protein</fullName>
    </recommendedName>
</protein>
<dbReference type="SUPFAM" id="SSF52540">
    <property type="entry name" value="P-loop containing nucleoside triphosphate hydrolases"/>
    <property type="match status" value="1"/>
</dbReference>
<organism evidence="3 4">
    <name type="scientific">Lithohypha guttulata</name>
    <dbReference type="NCBI Taxonomy" id="1690604"/>
    <lineage>
        <taxon>Eukaryota</taxon>
        <taxon>Fungi</taxon>
        <taxon>Dikarya</taxon>
        <taxon>Ascomycota</taxon>
        <taxon>Pezizomycotina</taxon>
        <taxon>Eurotiomycetes</taxon>
        <taxon>Chaetothyriomycetidae</taxon>
        <taxon>Chaetothyriales</taxon>
        <taxon>Trichomeriaceae</taxon>
        <taxon>Lithohypha</taxon>
    </lineage>
</organism>
<comment type="caution">
    <text evidence="3">The sequence shown here is derived from an EMBL/GenBank/DDBJ whole genome shotgun (WGS) entry which is preliminary data.</text>
</comment>
<keyword evidence="4" id="KW-1185">Reference proteome</keyword>
<dbReference type="EMBL" id="JAVRRJ010000011">
    <property type="protein sequence ID" value="KAK5080870.1"/>
    <property type="molecule type" value="Genomic_DNA"/>
</dbReference>
<sequence length="912" mass="105129">MSAEATPQADVPQRYGDVHIYGHARALLGNHYALHSDLFENGTEQQRRKALYNALNYAGVNAKRDHIDLVEVGPDSFKWVADSKIYDWLRSGDTPFWIAGKPASGKSTLMRYLIDSRSTLQQLNASGQRWTIVHFFFDFRAGKDLANQPLGMVRLFLRQLMQSIPVIARYLDDQDVHQRLLSSSVDDSLDVLAEALRSADAHICAFVDGLDEYEGSLWDLCAFLETLRDRTGIKMCFASRPELEIEQAFEKWPTTRMQDHNSISITAYLDRKLAKQMLYLPKIQQLFDKEVRDRLLEKAQGVMLWAKFVVDELMESCTGATTIRAVLELLEGAPAKLDDLYERIMQKIPHTMLSDVALLLHLLTSDKIYTPRTLKPPLLYQAIAFIQTSHGKTQFLGRSLDELTMDVRTKAILGSLLDFVPDKYGDVIVRSIHLSFDAYLRHTEWISTKLSRDVHNRYLDLPWSCLICDVVQHLEQTNTIDKTYATAALDEVSQKAQQLPYNEYWGWDFNYRATELWRICFSKSFEELGRSAWCNLYNLAIEEVPGAAEACPLEAGEDRFERQTSMSTAGVMLLHFNECIHCQTFTSNPVLLVRLVNLITSGALPLCIALAHSDLTYLDKALASGSWSQGILNDFLDIFMWNHDFNFVSDEVFGQFIQVLVNRGCCVDCRHICGMNFGSRYQWGDHDDWRRMKHAFVVQKGRAWSREHARDCQYFNTGVGFLSHWCATKAQDHVVWLDLLRDLGEDVTALISPNLSAFHAILEKPNALARSNSIQKFLALAEAGVTPLYDSYTGCALSYVRELKWKWRWYLDARNYEKHVTVRDQELMRECIKIYYVELVKVLEIFENYARTGSWPADFLEEAKEYCKNERMSEDVLKLITDLEERFPEQRDLLDQERERARTGIYKRIRYS</sequence>
<keyword evidence="1" id="KW-0677">Repeat</keyword>